<name>A0A4P9VWB9_9GAMM</name>
<keyword evidence="1" id="KW-0285">Flavoprotein</keyword>
<dbReference type="GO" id="GO:0016491">
    <property type="term" value="F:oxidoreductase activity"/>
    <property type="evidence" value="ECO:0007669"/>
    <property type="project" value="InterPro"/>
</dbReference>
<dbReference type="Pfam" id="PF03358">
    <property type="entry name" value="FMN_red"/>
    <property type="match status" value="1"/>
</dbReference>
<evidence type="ECO:0000256" key="1">
    <source>
        <dbReference type="ARBA" id="ARBA00022643"/>
    </source>
</evidence>
<dbReference type="PANTHER" id="PTHR30543:SF31">
    <property type="entry name" value="NADPH-DEPENDENT AZOREDUCTASE AZR"/>
    <property type="match status" value="1"/>
</dbReference>
<reference evidence="3 4" key="1">
    <citation type="submission" date="2017-04" db="EMBL/GenBank/DDBJ databases">
        <title>Draft genome sequence of Zooshikella ganghwensis VG4 isolated from Red Sea sediments.</title>
        <authorList>
            <person name="Rehman Z."/>
            <person name="Alam I."/>
            <person name="Kamau A."/>
            <person name="Bajic V."/>
            <person name="Leiknes T."/>
        </authorList>
    </citation>
    <scope>NUCLEOTIDE SEQUENCE [LARGE SCALE GENOMIC DNA]</scope>
    <source>
        <strain evidence="3 4">VG4</strain>
    </source>
</reference>
<dbReference type="GO" id="GO:0005829">
    <property type="term" value="C:cytosol"/>
    <property type="evidence" value="ECO:0007669"/>
    <property type="project" value="TreeGrafter"/>
</dbReference>
<dbReference type="EMBL" id="NDXW01000001">
    <property type="protein sequence ID" value="RDH46702.1"/>
    <property type="molecule type" value="Genomic_DNA"/>
</dbReference>
<evidence type="ECO:0000259" key="2">
    <source>
        <dbReference type="Pfam" id="PF03358"/>
    </source>
</evidence>
<dbReference type="Proteomes" id="UP000257039">
    <property type="component" value="Unassembled WGS sequence"/>
</dbReference>
<dbReference type="AlphaFoldDB" id="A0A4P9VWB9"/>
<gene>
    <name evidence="3" type="ORF">B9G39_10080</name>
</gene>
<keyword evidence="4" id="KW-1185">Reference proteome</keyword>
<organism evidence="3 4">
    <name type="scientific">Zooshikella ganghwensis</name>
    <dbReference type="NCBI Taxonomy" id="202772"/>
    <lineage>
        <taxon>Bacteria</taxon>
        <taxon>Pseudomonadati</taxon>
        <taxon>Pseudomonadota</taxon>
        <taxon>Gammaproteobacteria</taxon>
        <taxon>Oceanospirillales</taxon>
        <taxon>Zooshikellaceae</taxon>
        <taxon>Zooshikella</taxon>
    </lineage>
</organism>
<dbReference type="PANTHER" id="PTHR30543">
    <property type="entry name" value="CHROMATE REDUCTASE"/>
    <property type="match status" value="1"/>
</dbReference>
<evidence type="ECO:0000313" key="4">
    <source>
        <dbReference type="Proteomes" id="UP000257039"/>
    </source>
</evidence>
<dbReference type="InterPro" id="IPR050712">
    <property type="entry name" value="NAD(P)H-dep_reductase"/>
</dbReference>
<evidence type="ECO:0000313" key="3">
    <source>
        <dbReference type="EMBL" id="RDH46702.1"/>
    </source>
</evidence>
<sequence length="200" mass="22584">MNLCIISGSHRKNSESSRIASYIAEQDFINNAYQQINLLDLNTLNLPLWNEGVWENSQEWEIWQAPSACLKASDAFIFIVPEWAGMVPPGLKNLLLLAGPEELGHKPALIVTISSGQGGSIPVHELRTTGYKNNHICFIPDHVILRNINNLFSETKNESNHYFHQRLKYSTNLLTAYAEALKPIRNSGIIDNDNYRYGMS</sequence>
<comment type="caution">
    <text evidence="3">The sequence shown here is derived from an EMBL/GenBank/DDBJ whole genome shotgun (WGS) entry which is preliminary data.</text>
</comment>
<protein>
    <submittedName>
        <fullName evidence="3">NADPH-dependent oxidoreductase</fullName>
    </submittedName>
</protein>
<keyword evidence="1" id="KW-0288">FMN</keyword>
<dbReference type="InterPro" id="IPR005025">
    <property type="entry name" value="FMN_Rdtase-like_dom"/>
</dbReference>
<proteinExistence type="predicted"/>
<dbReference type="InterPro" id="IPR029039">
    <property type="entry name" value="Flavoprotein-like_sf"/>
</dbReference>
<dbReference type="SUPFAM" id="SSF52218">
    <property type="entry name" value="Flavoproteins"/>
    <property type="match status" value="1"/>
</dbReference>
<dbReference type="GO" id="GO:0010181">
    <property type="term" value="F:FMN binding"/>
    <property type="evidence" value="ECO:0007669"/>
    <property type="project" value="TreeGrafter"/>
</dbReference>
<feature type="domain" description="NADPH-dependent FMN reductase-like" evidence="2">
    <location>
        <begin position="1"/>
        <end position="147"/>
    </location>
</feature>
<dbReference type="Gene3D" id="3.40.50.360">
    <property type="match status" value="1"/>
</dbReference>
<dbReference type="RefSeq" id="WP_094789387.1">
    <property type="nucleotide sequence ID" value="NZ_NDXW01000001.1"/>
</dbReference>
<accession>A0A4P9VWB9</accession>